<proteinExistence type="predicted"/>
<gene>
    <name evidence="1" type="ORF">XENOCAPTIV_012644</name>
</gene>
<dbReference type="Proteomes" id="UP001434883">
    <property type="component" value="Unassembled WGS sequence"/>
</dbReference>
<dbReference type="EMBL" id="JAHRIN010025473">
    <property type="protein sequence ID" value="MEQ2199803.1"/>
    <property type="molecule type" value="Genomic_DNA"/>
</dbReference>
<name>A0ABV0QVE5_9TELE</name>
<reference evidence="1 2" key="1">
    <citation type="submission" date="2021-06" db="EMBL/GenBank/DDBJ databases">
        <authorList>
            <person name="Palmer J.M."/>
        </authorList>
    </citation>
    <scope>NUCLEOTIDE SEQUENCE [LARGE SCALE GENOMIC DNA]</scope>
    <source>
        <strain evidence="1 2">XC_2019</strain>
        <tissue evidence="1">Muscle</tissue>
    </source>
</reference>
<accession>A0ABV0QVE5</accession>
<organism evidence="1 2">
    <name type="scientific">Xenoophorus captivus</name>
    <dbReference type="NCBI Taxonomy" id="1517983"/>
    <lineage>
        <taxon>Eukaryota</taxon>
        <taxon>Metazoa</taxon>
        <taxon>Chordata</taxon>
        <taxon>Craniata</taxon>
        <taxon>Vertebrata</taxon>
        <taxon>Euteleostomi</taxon>
        <taxon>Actinopterygii</taxon>
        <taxon>Neopterygii</taxon>
        <taxon>Teleostei</taxon>
        <taxon>Neoteleostei</taxon>
        <taxon>Acanthomorphata</taxon>
        <taxon>Ovalentaria</taxon>
        <taxon>Atherinomorphae</taxon>
        <taxon>Cyprinodontiformes</taxon>
        <taxon>Goodeidae</taxon>
        <taxon>Xenoophorus</taxon>
    </lineage>
</organism>
<sequence length="99" mass="11156">MRFEIKDQLEQFKLKHLFQSGIFTNKPLLVTNYYLTCYDNFWDSLLFNTAGASNKCPVLKPISGFCPLLEDLSTTGGKCLFYLGGAEGSTHLHQTVSIE</sequence>
<keyword evidence="2" id="KW-1185">Reference proteome</keyword>
<protein>
    <submittedName>
        <fullName evidence="1">Uncharacterized protein</fullName>
    </submittedName>
</protein>
<comment type="caution">
    <text evidence="1">The sequence shown here is derived from an EMBL/GenBank/DDBJ whole genome shotgun (WGS) entry which is preliminary data.</text>
</comment>
<evidence type="ECO:0000313" key="2">
    <source>
        <dbReference type="Proteomes" id="UP001434883"/>
    </source>
</evidence>
<evidence type="ECO:0000313" key="1">
    <source>
        <dbReference type="EMBL" id="MEQ2199803.1"/>
    </source>
</evidence>